<feature type="domain" description="MACPF-like" evidence="2">
    <location>
        <begin position="116"/>
        <end position="277"/>
    </location>
</feature>
<dbReference type="Pfam" id="PF22693">
    <property type="entry name" value="MACPF_1"/>
    <property type="match status" value="1"/>
</dbReference>
<evidence type="ECO:0000313" key="3">
    <source>
        <dbReference type="EMBL" id="KAL0634986.1"/>
    </source>
</evidence>
<dbReference type="SUPFAM" id="SSF53067">
    <property type="entry name" value="Actin-like ATPase domain"/>
    <property type="match status" value="2"/>
</dbReference>
<dbReference type="Gene3D" id="3.30.420.40">
    <property type="match status" value="1"/>
</dbReference>
<gene>
    <name evidence="3" type="ORF">Q9L58_006104</name>
</gene>
<feature type="compositionally biased region" description="Basic and acidic residues" evidence="1">
    <location>
        <begin position="1"/>
        <end position="16"/>
    </location>
</feature>
<dbReference type="EMBL" id="JBBBZM010000080">
    <property type="protein sequence ID" value="KAL0634986.1"/>
    <property type="molecule type" value="Genomic_DNA"/>
</dbReference>
<keyword evidence="4" id="KW-1185">Reference proteome</keyword>
<dbReference type="InterPro" id="IPR054586">
    <property type="entry name" value="MACPF_1_fungal"/>
</dbReference>
<organism evidence="3 4">
    <name type="scientific">Discina gigas</name>
    <dbReference type="NCBI Taxonomy" id="1032678"/>
    <lineage>
        <taxon>Eukaryota</taxon>
        <taxon>Fungi</taxon>
        <taxon>Dikarya</taxon>
        <taxon>Ascomycota</taxon>
        <taxon>Pezizomycotina</taxon>
        <taxon>Pezizomycetes</taxon>
        <taxon>Pezizales</taxon>
        <taxon>Discinaceae</taxon>
        <taxon>Discina</taxon>
    </lineage>
</organism>
<evidence type="ECO:0000259" key="2">
    <source>
        <dbReference type="Pfam" id="PF22693"/>
    </source>
</evidence>
<dbReference type="Proteomes" id="UP001447188">
    <property type="component" value="Unassembled WGS sequence"/>
</dbReference>
<sequence>MPDHPNKPTDPDKEGTTEDDSTDDAKEVTKKTPPPPGKEVISQKSFPSYTIEDESAVEISVVEHQYEMSMAANDFSAHTFEASVSGGFGPYSAGVTGGLASEVSTGKTGTESTFSKTMVATYKFPRVTIQIPSEDLEPTQELKNAIEHFNTTKDLSNLFKIRSTFGDFFSHVVVLGGRLQTTKIMSKAATSDEATQKEKFKASVGASFSSTFVSGSAKYGQESGKGTETATTASNVSETLTFDARGGNTILAADPPSWCASVYDFHNWRVIGQSNIINVERTIGSICKYPFGERWFPSVERWFAQAVPRLNMYLKIPNSSALSFRMKAVGDQIGPYSYLAHLPKAPVTPVHTYSVIPTGTAIFPHKNLFSPACTQAPVLIAFDSDYYGAKPMPPAEKEPEPKDDSPTQTLWKFIVPFDEFLQHGSLVQLQPHNGTDTRYLTVYRNRQGVFLPTIAGSSEPAYWRVLRVIDPINPEETKIKDGDSIRLCWRFSDQKVGFRDFMDDTFGRHSHQIPSDPASQELYFKTPFPCFNKPNSGSVFLAMSHQQASHTENINFVNPSSTKYSRQYLLFDLKFRLDSVVDFGTTYCGVSYVYVEDSKHGDIQVLKDWPGTKPVEKVPTELSYANGAVDRWGYQIKPGTQRYGGFKLLLDKDSAKTVYDDDVLYNAIYIGDQDAHFAVPPGRSVLQAITDYMTPLYKHLMKELNKKEVKLDTTPIRFVLTTPAIWTHEAHHLTCQSVKDAGFTKRADDTIIMINEPEAATLYTQAGQHILLCDAGGGTVDLTTYTVAESLPNLSLTEAIPGIGGKCGSTTLDANFLKLLRGAYASKMAKWKPKATSRGSKLMDQFYNAKCIFAADSVEQNESWNIELTADEDFELTAQDPVLPCVDLEFAWTNSACVV</sequence>
<dbReference type="PANTHER" id="PTHR14187">
    <property type="entry name" value="ALPHA KINASE/ELONGATION FACTOR 2 KINASE"/>
    <property type="match status" value="1"/>
</dbReference>
<evidence type="ECO:0000313" key="4">
    <source>
        <dbReference type="Proteomes" id="UP001447188"/>
    </source>
</evidence>
<reference evidence="3 4" key="1">
    <citation type="submission" date="2024-02" db="EMBL/GenBank/DDBJ databases">
        <title>Discinaceae phylogenomics.</title>
        <authorList>
            <person name="Dirks A.C."/>
            <person name="James T.Y."/>
        </authorList>
    </citation>
    <scope>NUCLEOTIDE SEQUENCE [LARGE SCALE GENOMIC DNA]</scope>
    <source>
        <strain evidence="3 4">ACD0624</strain>
    </source>
</reference>
<protein>
    <recommendedName>
        <fullName evidence="2">MACPF-like domain-containing protein</fullName>
    </recommendedName>
</protein>
<proteinExistence type="predicted"/>
<evidence type="ECO:0000256" key="1">
    <source>
        <dbReference type="SAM" id="MobiDB-lite"/>
    </source>
</evidence>
<accession>A0ABR3GG98</accession>
<name>A0ABR3GG98_9PEZI</name>
<feature type="region of interest" description="Disordered" evidence="1">
    <location>
        <begin position="1"/>
        <end position="47"/>
    </location>
</feature>
<dbReference type="CDD" id="cd10170">
    <property type="entry name" value="ASKHA_NBD_HSP70"/>
    <property type="match status" value="1"/>
</dbReference>
<dbReference type="PANTHER" id="PTHR14187:SF5">
    <property type="entry name" value="HEAT SHOCK 70 KDA PROTEIN 12A"/>
    <property type="match status" value="1"/>
</dbReference>
<dbReference type="InterPro" id="IPR043129">
    <property type="entry name" value="ATPase_NBD"/>
</dbReference>
<comment type="caution">
    <text evidence="3">The sequence shown here is derived from an EMBL/GenBank/DDBJ whole genome shotgun (WGS) entry which is preliminary data.</text>
</comment>